<dbReference type="AlphaFoldDB" id="A0AAV9ZXC9"/>
<organism evidence="1 2">
    <name type="scientific">Favolaschia claudopus</name>
    <dbReference type="NCBI Taxonomy" id="2862362"/>
    <lineage>
        <taxon>Eukaryota</taxon>
        <taxon>Fungi</taxon>
        <taxon>Dikarya</taxon>
        <taxon>Basidiomycota</taxon>
        <taxon>Agaricomycotina</taxon>
        <taxon>Agaricomycetes</taxon>
        <taxon>Agaricomycetidae</taxon>
        <taxon>Agaricales</taxon>
        <taxon>Marasmiineae</taxon>
        <taxon>Mycenaceae</taxon>
        <taxon>Favolaschia</taxon>
    </lineage>
</organism>
<proteinExistence type="predicted"/>
<keyword evidence="2" id="KW-1185">Reference proteome</keyword>
<protein>
    <submittedName>
        <fullName evidence="1">Uncharacterized protein</fullName>
    </submittedName>
</protein>
<dbReference type="EMBL" id="JAWWNJ010000101">
    <property type="protein sequence ID" value="KAK6995763.1"/>
    <property type="molecule type" value="Genomic_DNA"/>
</dbReference>
<evidence type="ECO:0000313" key="2">
    <source>
        <dbReference type="Proteomes" id="UP001362999"/>
    </source>
</evidence>
<name>A0AAV9ZXC9_9AGAR</name>
<dbReference type="Proteomes" id="UP001362999">
    <property type="component" value="Unassembled WGS sequence"/>
</dbReference>
<gene>
    <name evidence="1" type="ORF">R3P38DRAFT_2800541</name>
</gene>
<comment type="caution">
    <text evidence="1">The sequence shown here is derived from an EMBL/GenBank/DDBJ whole genome shotgun (WGS) entry which is preliminary data.</text>
</comment>
<reference evidence="1 2" key="1">
    <citation type="journal article" date="2024" name="J Genomics">
        <title>Draft genome sequencing and assembly of Favolaschia claudopus CIRM-BRFM 2984 isolated from oak limbs.</title>
        <authorList>
            <person name="Navarro D."/>
            <person name="Drula E."/>
            <person name="Chaduli D."/>
            <person name="Cazenave R."/>
            <person name="Ahrendt S."/>
            <person name="Wang J."/>
            <person name="Lipzen A."/>
            <person name="Daum C."/>
            <person name="Barry K."/>
            <person name="Grigoriev I.V."/>
            <person name="Favel A."/>
            <person name="Rosso M.N."/>
            <person name="Martin F."/>
        </authorList>
    </citation>
    <scope>NUCLEOTIDE SEQUENCE [LARGE SCALE GENOMIC DNA]</scope>
    <source>
        <strain evidence="1 2">CIRM-BRFM 2984</strain>
    </source>
</reference>
<sequence length="198" mass="22283">MRGEAQEQEQEKTQFEVPDVQFQVMIEFNVATEADRSMGVGRRGVASLVEVATGKQKESCIQADPKILWVFRESESIELDDDDAELVAARMVVWWRSDALPLINDQRSHQPRLFPPLLFVHSHHLDFIVLPWRTGCDVVPPIPLSENGTITSSLPASRLCAKPKDQSTRESSELGLKGRRVSNCDDFGELEVLVATKR</sequence>
<evidence type="ECO:0000313" key="1">
    <source>
        <dbReference type="EMBL" id="KAK6995763.1"/>
    </source>
</evidence>
<accession>A0AAV9ZXC9</accession>